<protein>
    <submittedName>
        <fullName evidence="5">DEAD/DEAH box helicase</fullName>
    </submittedName>
</protein>
<feature type="domain" description="Helicase ATP-binding" evidence="3">
    <location>
        <begin position="64"/>
        <end position="245"/>
    </location>
</feature>
<sequence length="771" mass="84210">MGIQEFVAFLQASAELTGCLAHLESIPPREAVTGESDHPLAPRLTAALQQQGLWPLYSHQAQAVDAALSGRNVFIATPAASGKSLGYYLPVLQALLADVNATALYLAPTKALEQDQLRHFTDLFYPALVRRHDYATFDGDTPGAARGHIRREARFILSNPDMLHAGILPNHQQWRRFLANLKYVVIDEAHQYRGIFGSHLALVLRRLRRICRRYGAQPRFILASATIGNAAEFATALTGLEFSVIDTDGAPYGGKDFLFWNPPLTDPERAQRRSASAEATVLFTDLIARGIRTLTFARSRRLAEVIYSHARERLRKQAPEQADRIKPYRAGYLAEDRRRIEKELFSGRLTGAVATSALELGIDVGSLEAAVLTGYPGSIASAWQQAGRSGRRQQRSLSIMVARNDPLDQYFMRHPDFFFGHSNEAALINPDNRQIAAAHLLCAAWEAPLAAADGEYFGPGYASHLQGLVDQGLLKVRRGQYHPSSDVAYPARDVSIRGAGGSDYTIVDHTTGALLETLESQTALFQLFPGAVYLHQGESYLVRSLDMETRIAGVEPNEEAYYTEAREINDLKVVNVHRSTFIRGIPVSLGEVEVTVTVVGFKRKAQFTEEVLGEEALDMPPQRFNTVALWFELPENLIHHGTGAALDFAGGLHAVEHAAIGILPLYALCDRNDIGGLSTPLHPDTGAATVFIYDAHAGGVGISEKGYEIVVQLWEAALKAIAECPCESGCPACIQSPKCGNNNEPLDKVAAQVLLRGLLGLKTAESDPAPS</sequence>
<evidence type="ECO:0000313" key="6">
    <source>
        <dbReference type="Proteomes" id="UP001375370"/>
    </source>
</evidence>
<keyword evidence="6" id="KW-1185">Reference proteome</keyword>
<dbReference type="PROSITE" id="PS51194">
    <property type="entry name" value="HELICASE_CTER"/>
    <property type="match status" value="1"/>
</dbReference>
<accession>A0ABZ2J3W6</accession>
<dbReference type="InterPro" id="IPR022307">
    <property type="entry name" value="Helicase_put_actinobac"/>
</dbReference>
<dbReference type="Pfam" id="PF22982">
    <property type="entry name" value="WHD_HRQ1"/>
    <property type="match status" value="1"/>
</dbReference>
<organism evidence="5 6">
    <name type="scientific">Candidatus Dehalogenimonas loeffleri</name>
    <dbReference type="NCBI Taxonomy" id="3127115"/>
    <lineage>
        <taxon>Bacteria</taxon>
        <taxon>Bacillati</taxon>
        <taxon>Chloroflexota</taxon>
        <taxon>Dehalococcoidia</taxon>
        <taxon>Dehalococcoidales</taxon>
        <taxon>Dehalococcoidaceae</taxon>
        <taxon>Dehalogenimonas</taxon>
    </lineage>
</organism>
<dbReference type="PANTHER" id="PTHR47957:SF3">
    <property type="entry name" value="ATP-DEPENDENT HELICASE HRQ1"/>
    <property type="match status" value="1"/>
</dbReference>
<dbReference type="InterPro" id="IPR027417">
    <property type="entry name" value="P-loop_NTPase"/>
</dbReference>
<dbReference type="Pfam" id="PF00270">
    <property type="entry name" value="DEAD"/>
    <property type="match status" value="1"/>
</dbReference>
<evidence type="ECO:0000256" key="1">
    <source>
        <dbReference type="ARBA" id="ARBA00022741"/>
    </source>
</evidence>
<dbReference type="GO" id="GO:0004386">
    <property type="term" value="F:helicase activity"/>
    <property type="evidence" value="ECO:0007669"/>
    <property type="project" value="UniProtKB-KW"/>
</dbReference>
<evidence type="ECO:0000259" key="4">
    <source>
        <dbReference type="PROSITE" id="PS51194"/>
    </source>
</evidence>
<keyword evidence="2" id="KW-0067">ATP-binding</keyword>
<dbReference type="Pfam" id="PF00271">
    <property type="entry name" value="Helicase_C"/>
    <property type="match status" value="1"/>
</dbReference>
<proteinExistence type="predicted"/>
<dbReference type="InterPro" id="IPR018973">
    <property type="entry name" value="MZB"/>
</dbReference>
<dbReference type="RefSeq" id="WP_338737875.1">
    <property type="nucleotide sequence ID" value="NZ_CP146612.1"/>
</dbReference>
<dbReference type="SMART" id="SM00487">
    <property type="entry name" value="DEXDc"/>
    <property type="match status" value="1"/>
</dbReference>
<name>A0ABZ2J3W6_9CHLR</name>
<reference evidence="5 6" key="1">
    <citation type="submission" date="2024-03" db="EMBL/GenBank/DDBJ databases">
        <title>A Dehalogenimonas Isolated from Estuarine Sediments Dihaloeliminates Chlorinated Alkanes.</title>
        <authorList>
            <person name="Yang Y."/>
            <person name="Wang H."/>
        </authorList>
    </citation>
    <scope>NUCLEOTIDE SEQUENCE [LARGE SCALE GENOMIC DNA]</scope>
    <source>
        <strain evidence="5 6">W</strain>
    </source>
</reference>
<dbReference type="SMART" id="SM00490">
    <property type="entry name" value="HELICc"/>
    <property type="match status" value="1"/>
</dbReference>
<dbReference type="PROSITE" id="PS51192">
    <property type="entry name" value="HELICASE_ATP_BIND_1"/>
    <property type="match status" value="1"/>
</dbReference>
<evidence type="ECO:0000313" key="5">
    <source>
        <dbReference type="EMBL" id="WWX25580.1"/>
    </source>
</evidence>
<dbReference type="NCBIfam" id="TIGR03817">
    <property type="entry name" value="DECH_helic"/>
    <property type="match status" value="1"/>
</dbReference>
<evidence type="ECO:0000259" key="3">
    <source>
        <dbReference type="PROSITE" id="PS51192"/>
    </source>
</evidence>
<dbReference type="PANTHER" id="PTHR47957">
    <property type="entry name" value="ATP-DEPENDENT HELICASE HRQ1"/>
    <property type="match status" value="1"/>
</dbReference>
<keyword evidence="5" id="KW-0347">Helicase</keyword>
<keyword evidence="5" id="KW-0378">Hydrolase</keyword>
<dbReference type="CDD" id="cd17923">
    <property type="entry name" value="DEXHc_Hrq1-like"/>
    <property type="match status" value="1"/>
</dbReference>
<dbReference type="InterPro" id="IPR011545">
    <property type="entry name" value="DEAD/DEAH_box_helicase_dom"/>
</dbReference>
<gene>
    <name evidence="5" type="ORF">V8247_01000</name>
</gene>
<dbReference type="CDD" id="cd18797">
    <property type="entry name" value="SF2_C_Hrq"/>
    <property type="match status" value="1"/>
</dbReference>
<dbReference type="InterPro" id="IPR001650">
    <property type="entry name" value="Helicase_C-like"/>
</dbReference>
<evidence type="ECO:0000256" key="2">
    <source>
        <dbReference type="ARBA" id="ARBA00022840"/>
    </source>
</evidence>
<dbReference type="Pfam" id="PF09369">
    <property type="entry name" value="MZB"/>
    <property type="match status" value="1"/>
</dbReference>
<dbReference type="EMBL" id="CP146612">
    <property type="protein sequence ID" value="WWX25580.1"/>
    <property type="molecule type" value="Genomic_DNA"/>
</dbReference>
<dbReference type="Gene3D" id="3.40.50.300">
    <property type="entry name" value="P-loop containing nucleotide triphosphate hydrolases"/>
    <property type="match status" value="2"/>
</dbReference>
<keyword evidence="1" id="KW-0547">Nucleotide-binding</keyword>
<dbReference type="InterPro" id="IPR055227">
    <property type="entry name" value="HRQ1_WHD"/>
</dbReference>
<dbReference type="Proteomes" id="UP001375370">
    <property type="component" value="Chromosome"/>
</dbReference>
<dbReference type="SUPFAM" id="SSF52540">
    <property type="entry name" value="P-loop containing nucleoside triphosphate hydrolases"/>
    <property type="match status" value="2"/>
</dbReference>
<dbReference type="InterPro" id="IPR014001">
    <property type="entry name" value="Helicase_ATP-bd"/>
</dbReference>
<feature type="domain" description="Helicase C-terminal" evidence="4">
    <location>
        <begin position="282"/>
        <end position="434"/>
    </location>
</feature>